<dbReference type="InterPro" id="IPR035929">
    <property type="entry name" value="CoaB-like_sf"/>
</dbReference>
<dbReference type="Proteomes" id="UP001385951">
    <property type="component" value="Unassembled WGS sequence"/>
</dbReference>
<accession>A0AAW0FWQ2</accession>
<evidence type="ECO:0000256" key="2">
    <source>
        <dbReference type="SAM" id="MobiDB-lite"/>
    </source>
</evidence>
<dbReference type="Gene3D" id="3.40.50.10300">
    <property type="entry name" value="CoaB-like"/>
    <property type="match status" value="1"/>
</dbReference>
<name>A0AAW0FWQ2_9APHY</name>
<reference evidence="4 5" key="1">
    <citation type="submission" date="2022-09" db="EMBL/GenBank/DDBJ databases">
        <authorList>
            <person name="Palmer J.M."/>
        </authorList>
    </citation>
    <scope>NUCLEOTIDE SEQUENCE [LARGE SCALE GENOMIC DNA]</scope>
    <source>
        <strain evidence="4 5">DSM 7382</strain>
    </source>
</reference>
<feature type="compositionally biased region" description="Polar residues" evidence="2">
    <location>
        <begin position="1"/>
        <end position="10"/>
    </location>
</feature>
<evidence type="ECO:0000256" key="1">
    <source>
        <dbReference type="ARBA" id="ARBA00005703"/>
    </source>
</evidence>
<evidence type="ECO:0000259" key="3">
    <source>
        <dbReference type="Pfam" id="PF04127"/>
    </source>
</evidence>
<keyword evidence="5" id="KW-1185">Reference proteome</keyword>
<dbReference type="GO" id="GO:0016874">
    <property type="term" value="F:ligase activity"/>
    <property type="evidence" value="ECO:0007669"/>
    <property type="project" value="UniProtKB-KW"/>
</dbReference>
<evidence type="ECO:0000313" key="5">
    <source>
        <dbReference type="Proteomes" id="UP001385951"/>
    </source>
</evidence>
<comment type="caution">
    <text evidence="4">The sequence shown here is derived from an EMBL/GenBank/DDBJ whole genome shotgun (WGS) entry which is preliminary data.</text>
</comment>
<protein>
    <submittedName>
        <fullName evidence="4">Phosphopantothenate--cysteine ligase cab2</fullName>
    </submittedName>
</protein>
<dbReference type="GO" id="GO:0015937">
    <property type="term" value="P:coenzyme A biosynthetic process"/>
    <property type="evidence" value="ECO:0007669"/>
    <property type="project" value="UniProtKB-ARBA"/>
</dbReference>
<dbReference type="EMBL" id="JASBNA010000018">
    <property type="protein sequence ID" value="KAK7685913.1"/>
    <property type="molecule type" value="Genomic_DNA"/>
</dbReference>
<dbReference type="InterPro" id="IPR007085">
    <property type="entry name" value="DNA/pantothenate-metab_flavo_C"/>
</dbReference>
<gene>
    <name evidence="4" type="primary">CAB2</name>
    <name evidence="4" type="ORF">QCA50_010720</name>
</gene>
<dbReference type="Pfam" id="PF04127">
    <property type="entry name" value="DFP"/>
    <property type="match status" value="1"/>
</dbReference>
<keyword evidence="4" id="KW-0436">Ligase</keyword>
<dbReference type="SUPFAM" id="SSF102645">
    <property type="entry name" value="CoaB-like"/>
    <property type="match status" value="1"/>
</dbReference>
<feature type="region of interest" description="Disordered" evidence="2">
    <location>
        <begin position="1"/>
        <end position="23"/>
    </location>
</feature>
<organism evidence="4 5">
    <name type="scientific">Cerrena zonata</name>
    <dbReference type="NCBI Taxonomy" id="2478898"/>
    <lineage>
        <taxon>Eukaryota</taxon>
        <taxon>Fungi</taxon>
        <taxon>Dikarya</taxon>
        <taxon>Basidiomycota</taxon>
        <taxon>Agaricomycotina</taxon>
        <taxon>Agaricomycetes</taxon>
        <taxon>Polyporales</taxon>
        <taxon>Cerrenaceae</taxon>
        <taxon>Cerrena</taxon>
    </lineage>
</organism>
<feature type="domain" description="DNA/pantothenate metabolism flavoprotein C-terminal" evidence="3">
    <location>
        <begin position="44"/>
        <end position="94"/>
    </location>
</feature>
<sequence>MESTTTTPFSAENYFDTQPPPPNLDQEVARVREFVQRQLGGGRKVVLVTSGGTTVPLELNVVRFLDNFSAGTRGATSAEYFLKAGYAVIFMHRQFSFTTVQ</sequence>
<comment type="similarity">
    <text evidence="1">Belongs to the PPC synthetase family.</text>
</comment>
<evidence type="ECO:0000313" key="4">
    <source>
        <dbReference type="EMBL" id="KAK7685913.1"/>
    </source>
</evidence>
<dbReference type="AlphaFoldDB" id="A0AAW0FWQ2"/>
<proteinExistence type="inferred from homology"/>